<feature type="transmembrane region" description="Helical" evidence="2">
    <location>
        <begin position="178"/>
        <end position="196"/>
    </location>
</feature>
<dbReference type="AlphaFoldDB" id="A0A8S0XQ57"/>
<dbReference type="PANTHER" id="PTHR34391:SF2">
    <property type="entry name" value="TRP C-TERMINAL DOMAIN-CONTAINING PROTEIN"/>
    <property type="match status" value="1"/>
</dbReference>
<dbReference type="OrthoDB" id="2684482at2759"/>
<dbReference type="Proteomes" id="UP000467700">
    <property type="component" value="Unassembled WGS sequence"/>
</dbReference>
<reference evidence="3 4" key="1">
    <citation type="submission" date="2020-01" db="EMBL/GenBank/DDBJ databases">
        <authorList>
            <person name="Gupta K D."/>
        </authorList>
    </citation>
    <scope>NUCLEOTIDE SEQUENCE [LARGE SCALE GENOMIC DNA]</scope>
</reference>
<evidence type="ECO:0000256" key="1">
    <source>
        <dbReference type="SAM" id="MobiDB-lite"/>
    </source>
</evidence>
<feature type="compositionally biased region" description="Polar residues" evidence="1">
    <location>
        <begin position="507"/>
        <end position="522"/>
    </location>
</feature>
<organism evidence="3 4">
    <name type="scientific">Cyclocybe aegerita</name>
    <name type="common">Black poplar mushroom</name>
    <name type="synonym">Agrocybe aegerita</name>
    <dbReference type="NCBI Taxonomy" id="1973307"/>
    <lineage>
        <taxon>Eukaryota</taxon>
        <taxon>Fungi</taxon>
        <taxon>Dikarya</taxon>
        <taxon>Basidiomycota</taxon>
        <taxon>Agaricomycotina</taxon>
        <taxon>Agaricomycetes</taxon>
        <taxon>Agaricomycetidae</taxon>
        <taxon>Agaricales</taxon>
        <taxon>Agaricineae</taxon>
        <taxon>Bolbitiaceae</taxon>
        <taxon>Cyclocybe</taxon>
    </lineage>
</organism>
<feature type="region of interest" description="Disordered" evidence="1">
    <location>
        <begin position="492"/>
        <end position="654"/>
    </location>
</feature>
<dbReference type="EMBL" id="CACVBS010000036">
    <property type="protein sequence ID" value="CAA7262577.1"/>
    <property type="molecule type" value="Genomic_DNA"/>
</dbReference>
<accession>A0A8S0XQ57</accession>
<sequence>MFSQGKRQLWKRTLSLARVKLLYTRITLTRFTTLYFFFALASCAVLSALQAVTFVDNSNAVAVLKTKLEGVATEGLAIVDNDELLVCTSIPNQAGTNCTLLLTFGEDLDKRDGLLADDLEDILGALNSVDFGQDSAGLMGNPVINTVPDNISLSFEDTCLPSLQWLDDVIHDAQREDVVTFLFQIWLFILALVTIVNESIPHLMAAVAGHLLGAGWSAYRVDSTRRLMNLYRTKIVPEACGGEDLLQNWWEIRIQHAIPILAVNCLTLLAFGYLSFQLFKVYATQSFSRVGASPKIHRMYKFVLLFSVCLQLSGFFSLASTAMWIDKVCHGMIMALAKHAKLYLAAFSVILVLQLPWFIFGWVCVRKECKIRFAIFCGIAVLLLTLQTMMFFSPLYRYIFLTWPFFATITVTAYLLIIATTAMGILCRLNFDKGLAHYLQVTEALDGVDFTPVYFPKGREVDPEKATALEAKLSEKSDDAHLTTIIALPLAAQQSPTERKQRGESIYSEQDGTPIFLSSSPPLVSDLAPAPSLRSSRSLRSTRSRLSKPPPQRSTSLRSVRIEEKKQQGKSDSGVPVVPPSVRPAPRVLIAPGRRYRDSKSPIRLSPASPSPTVPLPPAPSPPPGYDETSPQRTARSTSPTKQGLPTNPRPGKF</sequence>
<evidence type="ECO:0000313" key="3">
    <source>
        <dbReference type="EMBL" id="CAA7262577.1"/>
    </source>
</evidence>
<feature type="compositionally biased region" description="Pro residues" evidence="1">
    <location>
        <begin position="609"/>
        <end position="625"/>
    </location>
</feature>
<feature type="compositionally biased region" description="Polar residues" evidence="1">
    <location>
        <begin position="629"/>
        <end position="646"/>
    </location>
</feature>
<gene>
    <name evidence="3" type="ORF">AAE3_LOCUS4852</name>
</gene>
<protein>
    <submittedName>
        <fullName evidence="3">Uncharacterized protein</fullName>
    </submittedName>
</protein>
<feature type="transmembrane region" description="Helical" evidence="2">
    <location>
        <begin position="257"/>
        <end position="279"/>
    </location>
</feature>
<feature type="transmembrane region" description="Helical" evidence="2">
    <location>
        <begin position="371"/>
        <end position="392"/>
    </location>
</feature>
<evidence type="ECO:0000313" key="4">
    <source>
        <dbReference type="Proteomes" id="UP000467700"/>
    </source>
</evidence>
<comment type="caution">
    <text evidence="3">The sequence shown here is derived from an EMBL/GenBank/DDBJ whole genome shotgun (WGS) entry which is preliminary data.</text>
</comment>
<keyword evidence="2" id="KW-0812">Transmembrane</keyword>
<evidence type="ECO:0000256" key="2">
    <source>
        <dbReference type="SAM" id="Phobius"/>
    </source>
</evidence>
<dbReference type="InterPro" id="IPR040410">
    <property type="entry name" value="UPF0658_Golgi"/>
</dbReference>
<proteinExistence type="predicted"/>
<dbReference type="GO" id="GO:0005794">
    <property type="term" value="C:Golgi apparatus"/>
    <property type="evidence" value="ECO:0007669"/>
    <property type="project" value="TreeGrafter"/>
</dbReference>
<feature type="transmembrane region" description="Helical" evidence="2">
    <location>
        <begin position="342"/>
        <end position="364"/>
    </location>
</feature>
<name>A0A8S0XQ57_CYCAE</name>
<dbReference type="PANTHER" id="PTHR34391">
    <property type="entry name" value="UPF0658 GOLGI APPARATUS MEMBRANE PROTEIN C1952.10C-RELATED"/>
    <property type="match status" value="1"/>
</dbReference>
<feature type="compositionally biased region" description="Basic and acidic residues" evidence="1">
    <location>
        <begin position="560"/>
        <end position="569"/>
    </location>
</feature>
<keyword evidence="2" id="KW-0472">Membrane</keyword>
<feature type="transmembrane region" description="Helical" evidence="2">
    <location>
        <begin position="398"/>
        <end position="426"/>
    </location>
</feature>
<keyword evidence="2" id="KW-1133">Transmembrane helix</keyword>
<feature type="transmembrane region" description="Helical" evidence="2">
    <location>
        <begin position="300"/>
        <end position="322"/>
    </location>
</feature>
<keyword evidence="4" id="KW-1185">Reference proteome</keyword>